<comment type="function">
    <text evidence="3">Positive regulator of sigma-B activity. Non-phosphorylated RsbV binds to RsbW, preventing its association with sigma-B. When phosphorylated, releases RsbW, which is then free to complex with and inactivate sigma-B.</text>
</comment>
<evidence type="ECO:0000256" key="4">
    <source>
        <dbReference type="RuleBase" id="RU003749"/>
    </source>
</evidence>
<dbReference type="NCBIfam" id="TIGR00377">
    <property type="entry name" value="ant_ant_sig"/>
    <property type="match status" value="1"/>
</dbReference>
<proteinExistence type="inferred from homology"/>
<dbReference type="PANTHER" id="PTHR33495:SF2">
    <property type="entry name" value="ANTI-SIGMA FACTOR ANTAGONIST TM_1081-RELATED"/>
    <property type="match status" value="1"/>
</dbReference>
<dbReference type="InterPro" id="IPR003658">
    <property type="entry name" value="Anti-sigma_ant"/>
</dbReference>
<dbReference type="Gene3D" id="3.30.750.24">
    <property type="entry name" value="STAS domain"/>
    <property type="match status" value="1"/>
</dbReference>
<dbReference type="PROSITE" id="PS50801">
    <property type="entry name" value="STAS"/>
    <property type="match status" value="1"/>
</dbReference>
<evidence type="ECO:0000313" key="7">
    <source>
        <dbReference type="Proteomes" id="UP000239485"/>
    </source>
</evidence>
<protein>
    <recommendedName>
        <fullName evidence="4">Anti-sigma factor antagonist</fullName>
    </recommendedName>
</protein>
<feature type="domain" description="STAS" evidence="5">
    <location>
        <begin position="3"/>
        <end position="112"/>
    </location>
</feature>
<organism evidence="6 7">
    <name type="scientific">Kineococcus xinjiangensis</name>
    <dbReference type="NCBI Taxonomy" id="512762"/>
    <lineage>
        <taxon>Bacteria</taxon>
        <taxon>Bacillati</taxon>
        <taxon>Actinomycetota</taxon>
        <taxon>Actinomycetes</taxon>
        <taxon>Kineosporiales</taxon>
        <taxon>Kineosporiaceae</taxon>
        <taxon>Kineococcus</taxon>
    </lineage>
</organism>
<comment type="similarity">
    <text evidence="1 4">Belongs to the anti-sigma-factor antagonist family.</text>
</comment>
<sequence>MDLSVTSREEGGRTVVEVSGEIDVYTAPTLRERLNELVGAGHHHLVVDMEGVEFLDSTGLGVLVGGLKRVRSHDGSLHLVCQREKILKVFRITGLTKVFPIHDSVADAIAASSAADTSGAAS</sequence>
<dbReference type="SUPFAM" id="SSF52091">
    <property type="entry name" value="SpoIIaa-like"/>
    <property type="match status" value="1"/>
</dbReference>
<keyword evidence="2" id="KW-0597">Phosphoprotein</keyword>
<dbReference type="PANTHER" id="PTHR33495">
    <property type="entry name" value="ANTI-SIGMA FACTOR ANTAGONIST TM_1081-RELATED-RELATED"/>
    <property type="match status" value="1"/>
</dbReference>
<keyword evidence="7" id="KW-1185">Reference proteome</keyword>
<evidence type="ECO:0000256" key="1">
    <source>
        <dbReference type="ARBA" id="ARBA00009013"/>
    </source>
</evidence>
<comment type="caution">
    <text evidence="6">The sequence shown here is derived from an EMBL/GenBank/DDBJ whole genome shotgun (WGS) entry which is preliminary data.</text>
</comment>
<dbReference type="GO" id="GO:0043856">
    <property type="term" value="F:anti-sigma factor antagonist activity"/>
    <property type="evidence" value="ECO:0007669"/>
    <property type="project" value="InterPro"/>
</dbReference>
<dbReference type="InterPro" id="IPR036513">
    <property type="entry name" value="STAS_dom_sf"/>
</dbReference>
<dbReference type="FunFam" id="3.30.750.24:FF:000001">
    <property type="entry name" value="Anti-sigma factor antagonist"/>
    <property type="match status" value="1"/>
</dbReference>
<evidence type="ECO:0000259" key="5">
    <source>
        <dbReference type="PROSITE" id="PS50801"/>
    </source>
</evidence>
<dbReference type="Pfam" id="PF01740">
    <property type="entry name" value="STAS"/>
    <property type="match status" value="1"/>
</dbReference>
<gene>
    <name evidence="6" type="ORF">CLV92_112116</name>
</gene>
<evidence type="ECO:0000313" key="6">
    <source>
        <dbReference type="EMBL" id="PPK92937.1"/>
    </source>
</evidence>
<dbReference type="EMBL" id="PTJD01000012">
    <property type="protein sequence ID" value="PPK92937.1"/>
    <property type="molecule type" value="Genomic_DNA"/>
</dbReference>
<evidence type="ECO:0000256" key="3">
    <source>
        <dbReference type="ARBA" id="ARBA00024670"/>
    </source>
</evidence>
<dbReference type="RefSeq" id="WP_104434322.1">
    <property type="nucleotide sequence ID" value="NZ_PTJD01000012.1"/>
</dbReference>
<reference evidence="6 7" key="1">
    <citation type="submission" date="2018-02" db="EMBL/GenBank/DDBJ databases">
        <title>Genomic Encyclopedia of Archaeal and Bacterial Type Strains, Phase II (KMG-II): from individual species to whole genera.</title>
        <authorList>
            <person name="Goeker M."/>
        </authorList>
    </citation>
    <scope>NUCLEOTIDE SEQUENCE [LARGE SCALE GENOMIC DNA]</scope>
    <source>
        <strain evidence="6 7">DSM 22857</strain>
    </source>
</reference>
<dbReference type="CDD" id="cd07043">
    <property type="entry name" value="STAS_anti-anti-sigma_factors"/>
    <property type="match status" value="1"/>
</dbReference>
<dbReference type="InterPro" id="IPR002645">
    <property type="entry name" value="STAS_dom"/>
</dbReference>
<evidence type="ECO:0000256" key="2">
    <source>
        <dbReference type="ARBA" id="ARBA00022553"/>
    </source>
</evidence>
<dbReference type="Proteomes" id="UP000239485">
    <property type="component" value="Unassembled WGS sequence"/>
</dbReference>
<name>A0A2S6IFG0_9ACTN</name>
<dbReference type="OrthoDB" id="9793697at2"/>
<accession>A0A2S6IFG0</accession>
<dbReference type="AlphaFoldDB" id="A0A2S6IFG0"/>